<comment type="caution">
    <text evidence="1">The sequence shown here is derived from an EMBL/GenBank/DDBJ whole genome shotgun (WGS) entry which is preliminary data.</text>
</comment>
<dbReference type="EMBL" id="CM023484">
    <property type="protein sequence ID" value="KAH6932033.1"/>
    <property type="molecule type" value="Genomic_DNA"/>
</dbReference>
<accession>A0ACB7SBD1</accession>
<gene>
    <name evidence="1" type="ORF">HPB50_002585</name>
</gene>
<evidence type="ECO:0000313" key="1">
    <source>
        <dbReference type="EMBL" id="KAH6932033.1"/>
    </source>
</evidence>
<protein>
    <submittedName>
        <fullName evidence="1">Uncharacterized protein</fullName>
    </submittedName>
</protein>
<sequence>MRPDNACVSFTRAHGLVPAACSSAQNLACRSNGSNTRSLRPSRRPLPFVHLHGSRGIATDTPPFAIGAKRAPGASAHGCSRKRRECSGASRLTAAHSGEDDDRPSVRTDIRTQEHAPEATLRDGCGTPTFLFTTGRAVSPRSANELLRDDTECSGEYPDFTNASEIVVRATRRKRIKGHPP</sequence>
<reference evidence="1" key="1">
    <citation type="submission" date="2020-05" db="EMBL/GenBank/DDBJ databases">
        <title>Large-scale comparative analyses of tick genomes elucidate their genetic diversity and vector capacities.</title>
        <authorList>
            <person name="Jia N."/>
            <person name="Wang J."/>
            <person name="Shi W."/>
            <person name="Du L."/>
            <person name="Sun Y."/>
            <person name="Zhan W."/>
            <person name="Jiang J."/>
            <person name="Wang Q."/>
            <person name="Zhang B."/>
            <person name="Ji P."/>
            <person name="Sakyi L.B."/>
            <person name="Cui X."/>
            <person name="Yuan T."/>
            <person name="Jiang B."/>
            <person name="Yang W."/>
            <person name="Lam T.T.-Y."/>
            <person name="Chang Q."/>
            <person name="Ding S."/>
            <person name="Wang X."/>
            <person name="Zhu J."/>
            <person name="Ruan X."/>
            <person name="Zhao L."/>
            <person name="Wei J."/>
            <person name="Que T."/>
            <person name="Du C."/>
            <person name="Cheng J."/>
            <person name="Dai P."/>
            <person name="Han X."/>
            <person name="Huang E."/>
            <person name="Gao Y."/>
            <person name="Liu J."/>
            <person name="Shao H."/>
            <person name="Ye R."/>
            <person name="Li L."/>
            <person name="Wei W."/>
            <person name="Wang X."/>
            <person name="Wang C."/>
            <person name="Yang T."/>
            <person name="Huo Q."/>
            <person name="Li W."/>
            <person name="Guo W."/>
            <person name="Chen H."/>
            <person name="Zhou L."/>
            <person name="Ni X."/>
            <person name="Tian J."/>
            <person name="Zhou Y."/>
            <person name="Sheng Y."/>
            <person name="Liu T."/>
            <person name="Pan Y."/>
            <person name="Xia L."/>
            <person name="Li J."/>
            <person name="Zhao F."/>
            <person name="Cao W."/>
        </authorList>
    </citation>
    <scope>NUCLEOTIDE SEQUENCE</scope>
    <source>
        <strain evidence="1">Hyas-2018</strain>
    </source>
</reference>
<organism evidence="1 2">
    <name type="scientific">Hyalomma asiaticum</name>
    <name type="common">Tick</name>
    <dbReference type="NCBI Taxonomy" id="266040"/>
    <lineage>
        <taxon>Eukaryota</taxon>
        <taxon>Metazoa</taxon>
        <taxon>Ecdysozoa</taxon>
        <taxon>Arthropoda</taxon>
        <taxon>Chelicerata</taxon>
        <taxon>Arachnida</taxon>
        <taxon>Acari</taxon>
        <taxon>Parasitiformes</taxon>
        <taxon>Ixodida</taxon>
        <taxon>Ixodoidea</taxon>
        <taxon>Ixodidae</taxon>
        <taxon>Hyalomminae</taxon>
        <taxon>Hyalomma</taxon>
    </lineage>
</organism>
<dbReference type="Proteomes" id="UP000821845">
    <property type="component" value="Chromosome 4"/>
</dbReference>
<proteinExistence type="predicted"/>
<name>A0ACB7SBD1_HYAAI</name>
<evidence type="ECO:0000313" key="2">
    <source>
        <dbReference type="Proteomes" id="UP000821845"/>
    </source>
</evidence>
<keyword evidence="2" id="KW-1185">Reference proteome</keyword>